<comment type="subcellular location">
    <subcellularLocation>
        <location evidence="1">Membrane</location>
        <topology evidence="1">Multi-pass membrane protein</topology>
    </subcellularLocation>
</comment>
<dbReference type="PANTHER" id="PTHR22777:SF4">
    <property type="entry name" value="UPF0053 PROTEIN SLL1254"/>
    <property type="match status" value="1"/>
</dbReference>
<accession>A0A099U217</accession>
<dbReference type="CDD" id="cd04590">
    <property type="entry name" value="CBS_pair_CorC_HlyC_assoc"/>
    <property type="match status" value="1"/>
</dbReference>
<evidence type="ECO:0000313" key="9">
    <source>
        <dbReference type="EMBL" id="STQ86674.1"/>
    </source>
</evidence>
<evidence type="ECO:0000313" key="11">
    <source>
        <dbReference type="Proteomes" id="UP000029922"/>
    </source>
</evidence>
<sequence length="359" mass="40477">MTLLIIYCTTAIIICFICSILEATFLSITPSYVTSYEKKNPKIGGYLRYLKENVDDAEGAILVLNTFGVTATSTGVGIQIAHIFGVEWQSFGAALLTIVLIYACEIFPKTLGATYWKNFAPMVTITVHYLLKVTYPFVVVAKFITHFVKPDKEGNSVSRDEILAASKIGEEGGSITKKEQSIIENLFTLKNKQTIDILTPRNVVFALKQDLSIEEALNFERIYSYSYVPLYDEIIDNIIGVIYAPDILEEGIRTNTNKQICEFIQPIYAVQLNLPVINLLKLFISKNEKIFIVQDNYGQLVGIVTLEDAIETLLGVEIIDEFDEASDMQKLAKEKLHSMKLKYMKKMHHKKKNSDKLGN</sequence>
<dbReference type="Pfam" id="PF00571">
    <property type="entry name" value="CBS"/>
    <property type="match status" value="1"/>
</dbReference>
<keyword evidence="4" id="KW-1133">Transmembrane helix</keyword>
<reference evidence="10 11" key="1">
    <citation type="journal article" date="2014" name="Genome Announc.">
        <title>Draft genome sequences of eight enterohepatic helicobacter species isolated from both laboratory and wild rodents.</title>
        <authorList>
            <person name="Sheh A."/>
            <person name="Shen Z."/>
            <person name="Fox J.G."/>
        </authorList>
    </citation>
    <scope>NUCLEOTIDE SEQUENCE [LARGE SCALE GENOMIC DNA]</scope>
    <source>
        <strain evidence="10 11">ST1</strain>
    </source>
</reference>
<dbReference type="STRING" id="216.LS73_01320"/>
<evidence type="ECO:0000256" key="7">
    <source>
        <dbReference type="PROSITE-ProRule" id="PRU00703"/>
    </source>
</evidence>
<dbReference type="InterPro" id="IPR002550">
    <property type="entry name" value="CNNM"/>
</dbReference>
<evidence type="ECO:0000256" key="4">
    <source>
        <dbReference type="ARBA" id="ARBA00022989"/>
    </source>
</evidence>
<dbReference type="AlphaFoldDB" id="A0A099U217"/>
<keyword evidence="6" id="KW-0472">Membrane</keyword>
<dbReference type="Pfam" id="PF01595">
    <property type="entry name" value="CNNM"/>
    <property type="match status" value="1"/>
</dbReference>
<dbReference type="Proteomes" id="UP000255139">
    <property type="component" value="Unassembled WGS sequence"/>
</dbReference>
<dbReference type="Gene3D" id="3.10.580.10">
    <property type="entry name" value="CBS-domain"/>
    <property type="match status" value="1"/>
</dbReference>
<proteinExistence type="predicted"/>
<dbReference type="PANTHER" id="PTHR22777">
    <property type="entry name" value="HEMOLYSIN-RELATED"/>
    <property type="match status" value="1"/>
</dbReference>
<keyword evidence="12" id="KW-1185">Reference proteome</keyword>
<keyword evidence="2" id="KW-0812">Transmembrane</keyword>
<dbReference type="RefSeq" id="WP_034556862.1">
    <property type="nucleotide sequence ID" value="NZ_FZML01000019.1"/>
</dbReference>
<evidence type="ECO:0000256" key="3">
    <source>
        <dbReference type="ARBA" id="ARBA00022737"/>
    </source>
</evidence>
<name>A0A099U217_9HELI</name>
<evidence type="ECO:0000256" key="5">
    <source>
        <dbReference type="ARBA" id="ARBA00023122"/>
    </source>
</evidence>
<dbReference type="InterPro" id="IPR046342">
    <property type="entry name" value="CBS_dom_sf"/>
</dbReference>
<dbReference type="Proteomes" id="UP000029922">
    <property type="component" value="Unassembled WGS sequence"/>
</dbReference>
<evidence type="ECO:0000259" key="8">
    <source>
        <dbReference type="PROSITE" id="PS51371"/>
    </source>
</evidence>
<evidence type="ECO:0000313" key="10">
    <source>
        <dbReference type="EMBL" id="TLE00900.1"/>
    </source>
</evidence>
<keyword evidence="5 7" id="KW-0129">CBS domain</keyword>
<dbReference type="EMBL" id="JRPD02000004">
    <property type="protein sequence ID" value="TLE00900.1"/>
    <property type="molecule type" value="Genomic_DNA"/>
</dbReference>
<dbReference type="OrthoDB" id="9798188at2"/>
<dbReference type="PROSITE" id="PS51371">
    <property type="entry name" value="CBS"/>
    <property type="match status" value="2"/>
</dbReference>
<evidence type="ECO:0000256" key="6">
    <source>
        <dbReference type="ARBA" id="ARBA00023136"/>
    </source>
</evidence>
<dbReference type="EMBL" id="UGJE01000002">
    <property type="protein sequence ID" value="STQ86674.1"/>
    <property type="molecule type" value="Genomic_DNA"/>
</dbReference>
<gene>
    <name evidence="10" type="ORF">LS73_003085</name>
    <name evidence="9" type="ORF">NCTC12714_01485</name>
</gene>
<dbReference type="GO" id="GO:0005886">
    <property type="term" value="C:plasma membrane"/>
    <property type="evidence" value="ECO:0007669"/>
    <property type="project" value="TreeGrafter"/>
</dbReference>
<dbReference type="SUPFAM" id="SSF54631">
    <property type="entry name" value="CBS-domain pair"/>
    <property type="match status" value="1"/>
</dbReference>
<reference evidence="9 12" key="2">
    <citation type="submission" date="2018-06" db="EMBL/GenBank/DDBJ databases">
        <authorList>
            <consortium name="Pathogen Informatics"/>
            <person name="Doyle S."/>
        </authorList>
    </citation>
    <scope>NUCLEOTIDE SEQUENCE [LARGE SCALE GENOMIC DNA]</scope>
    <source>
        <strain evidence="9 12">NCTC12714</strain>
    </source>
</reference>
<dbReference type="InterPro" id="IPR044751">
    <property type="entry name" value="Ion_transp-like_CBS"/>
</dbReference>
<protein>
    <submittedName>
        <fullName evidence="10">DUF21 domain-containing protein</fullName>
    </submittedName>
    <submittedName>
        <fullName evidence="9">Hemolysins and related proteins containing CBS domains</fullName>
    </submittedName>
</protein>
<organism evidence="9 12">
    <name type="scientific">Helicobacter muridarum</name>
    <dbReference type="NCBI Taxonomy" id="216"/>
    <lineage>
        <taxon>Bacteria</taxon>
        <taxon>Pseudomonadati</taxon>
        <taxon>Campylobacterota</taxon>
        <taxon>Epsilonproteobacteria</taxon>
        <taxon>Campylobacterales</taxon>
        <taxon>Helicobacteraceae</taxon>
        <taxon>Helicobacter</taxon>
    </lineage>
</organism>
<evidence type="ECO:0000313" key="12">
    <source>
        <dbReference type="Proteomes" id="UP000255139"/>
    </source>
</evidence>
<evidence type="ECO:0000256" key="2">
    <source>
        <dbReference type="ARBA" id="ARBA00022692"/>
    </source>
</evidence>
<feature type="domain" description="CBS" evidence="8">
    <location>
        <begin position="198"/>
        <end position="257"/>
    </location>
</feature>
<dbReference type="InterPro" id="IPR000644">
    <property type="entry name" value="CBS_dom"/>
</dbReference>
<keyword evidence="3" id="KW-0677">Repeat</keyword>
<feature type="domain" description="CBS" evidence="8">
    <location>
        <begin position="263"/>
        <end position="321"/>
    </location>
</feature>
<evidence type="ECO:0000256" key="1">
    <source>
        <dbReference type="ARBA" id="ARBA00004141"/>
    </source>
</evidence>